<gene>
    <name evidence="2" type="ORF">Pla8534_30120</name>
</gene>
<dbReference type="InterPro" id="IPR009010">
    <property type="entry name" value="Asp_de-COase-like_dom_sf"/>
</dbReference>
<protein>
    <submittedName>
        <fullName evidence="2">Molybdopterin dinucleotide binding domain protein</fullName>
    </submittedName>
</protein>
<keyword evidence="3" id="KW-1185">Reference proteome</keyword>
<dbReference type="GO" id="GO:0043546">
    <property type="term" value="F:molybdopterin cofactor binding"/>
    <property type="evidence" value="ECO:0007669"/>
    <property type="project" value="InterPro"/>
</dbReference>
<sequence length="115" mass="12536">MEPRKFLLNPSRTAKQGAQINISKDDDVYIQMTTTLTISPADMEYLGVAQGDSVRVRTEHGEAEFTCESGKVPDGIIFVVYGPPTCKLMGGGTDGTGMPTSKGWEIEIEPIRNNQ</sequence>
<dbReference type="EMBL" id="CP036433">
    <property type="protein sequence ID" value="QDU95198.1"/>
    <property type="molecule type" value="Genomic_DNA"/>
</dbReference>
<dbReference type="OrthoDB" id="281827at2"/>
<dbReference type="Pfam" id="PF01568">
    <property type="entry name" value="Molydop_binding"/>
    <property type="match status" value="1"/>
</dbReference>
<name>A0A518DTQ5_9BACT</name>
<dbReference type="KEGG" id="lcre:Pla8534_30120"/>
<dbReference type="InterPro" id="IPR006657">
    <property type="entry name" value="MoPterin_dinucl-bd_dom"/>
</dbReference>
<dbReference type="GO" id="GO:0016491">
    <property type="term" value="F:oxidoreductase activity"/>
    <property type="evidence" value="ECO:0007669"/>
    <property type="project" value="InterPro"/>
</dbReference>
<dbReference type="SUPFAM" id="SSF50692">
    <property type="entry name" value="ADC-like"/>
    <property type="match status" value="1"/>
</dbReference>
<reference evidence="2 3" key="1">
    <citation type="submission" date="2019-02" db="EMBL/GenBank/DDBJ databases">
        <title>Deep-cultivation of Planctomycetes and their phenomic and genomic characterization uncovers novel biology.</title>
        <authorList>
            <person name="Wiegand S."/>
            <person name="Jogler M."/>
            <person name="Boedeker C."/>
            <person name="Pinto D."/>
            <person name="Vollmers J."/>
            <person name="Rivas-Marin E."/>
            <person name="Kohn T."/>
            <person name="Peeters S.H."/>
            <person name="Heuer A."/>
            <person name="Rast P."/>
            <person name="Oberbeckmann S."/>
            <person name="Bunk B."/>
            <person name="Jeske O."/>
            <person name="Meyerdierks A."/>
            <person name="Storesund J.E."/>
            <person name="Kallscheuer N."/>
            <person name="Luecker S."/>
            <person name="Lage O.M."/>
            <person name="Pohl T."/>
            <person name="Merkel B.J."/>
            <person name="Hornburger P."/>
            <person name="Mueller R.-W."/>
            <person name="Bruemmer F."/>
            <person name="Labrenz M."/>
            <person name="Spormann A.M."/>
            <person name="Op den Camp H."/>
            <person name="Overmann J."/>
            <person name="Amann R."/>
            <person name="Jetten M.S.M."/>
            <person name="Mascher T."/>
            <person name="Medema M.H."/>
            <person name="Devos D.P."/>
            <person name="Kaster A.-K."/>
            <person name="Ovreas L."/>
            <person name="Rohde M."/>
            <person name="Galperin M.Y."/>
            <person name="Jogler C."/>
        </authorList>
    </citation>
    <scope>NUCLEOTIDE SEQUENCE [LARGE SCALE GENOMIC DNA]</scope>
    <source>
        <strain evidence="2 3">Pla85_3_4</strain>
    </source>
</reference>
<evidence type="ECO:0000313" key="3">
    <source>
        <dbReference type="Proteomes" id="UP000317648"/>
    </source>
</evidence>
<dbReference type="AlphaFoldDB" id="A0A518DTQ5"/>
<accession>A0A518DTQ5</accession>
<dbReference type="RefSeq" id="WP_145053965.1">
    <property type="nucleotide sequence ID" value="NZ_CP036433.1"/>
</dbReference>
<dbReference type="Gene3D" id="2.40.40.20">
    <property type="match status" value="1"/>
</dbReference>
<organism evidence="2 3">
    <name type="scientific">Lignipirellula cremea</name>
    <dbReference type="NCBI Taxonomy" id="2528010"/>
    <lineage>
        <taxon>Bacteria</taxon>
        <taxon>Pseudomonadati</taxon>
        <taxon>Planctomycetota</taxon>
        <taxon>Planctomycetia</taxon>
        <taxon>Pirellulales</taxon>
        <taxon>Pirellulaceae</taxon>
        <taxon>Lignipirellula</taxon>
    </lineage>
</organism>
<dbReference type="Proteomes" id="UP000317648">
    <property type="component" value="Chromosome"/>
</dbReference>
<proteinExistence type="predicted"/>
<evidence type="ECO:0000259" key="1">
    <source>
        <dbReference type="Pfam" id="PF01568"/>
    </source>
</evidence>
<evidence type="ECO:0000313" key="2">
    <source>
        <dbReference type="EMBL" id="QDU95198.1"/>
    </source>
</evidence>
<feature type="domain" description="Molybdopterin dinucleotide-binding" evidence="1">
    <location>
        <begin position="25"/>
        <end position="101"/>
    </location>
</feature>